<dbReference type="Proteomes" id="UP001375240">
    <property type="component" value="Unassembled WGS sequence"/>
</dbReference>
<evidence type="ECO:0000313" key="3">
    <source>
        <dbReference type="Proteomes" id="UP001375240"/>
    </source>
</evidence>
<organism evidence="2 3">
    <name type="scientific">Orbilia brochopaga</name>
    <dbReference type="NCBI Taxonomy" id="3140254"/>
    <lineage>
        <taxon>Eukaryota</taxon>
        <taxon>Fungi</taxon>
        <taxon>Dikarya</taxon>
        <taxon>Ascomycota</taxon>
        <taxon>Pezizomycotina</taxon>
        <taxon>Orbiliomycetes</taxon>
        <taxon>Orbiliales</taxon>
        <taxon>Orbiliaceae</taxon>
        <taxon>Orbilia</taxon>
    </lineage>
</organism>
<keyword evidence="3" id="KW-1185">Reference proteome</keyword>
<feature type="compositionally biased region" description="Low complexity" evidence="1">
    <location>
        <begin position="177"/>
        <end position="188"/>
    </location>
</feature>
<comment type="caution">
    <text evidence="2">The sequence shown here is derived from an EMBL/GenBank/DDBJ whole genome shotgun (WGS) entry which is preliminary data.</text>
</comment>
<feature type="region of interest" description="Disordered" evidence="1">
    <location>
        <begin position="171"/>
        <end position="215"/>
    </location>
</feature>
<feature type="compositionally biased region" description="Basic and acidic residues" evidence="1">
    <location>
        <begin position="668"/>
        <end position="678"/>
    </location>
</feature>
<dbReference type="EMBL" id="JAVHNQ010000019">
    <property type="protein sequence ID" value="KAK6329764.1"/>
    <property type="molecule type" value="Genomic_DNA"/>
</dbReference>
<dbReference type="AlphaFoldDB" id="A0AAV9TZV2"/>
<feature type="region of interest" description="Disordered" evidence="1">
    <location>
        <begin position="523"/>
        <end position="543"/>
    </location>
</feature>
<protein>
    <submittedName>
        <fullName evidence="2">Uncharacterized protein</fullName>
    </submittedName>
</protein>
<feature type="region of interest" description="Disordered" evidence="1">
    <location>
        <begin position="628"/>
        <end position="678"/>
    </location>
</feature>
<sequence length="678" mass="76051">MSASTMSSSLRRFSINLTGPQKLPEPEPDHFIVLKDNTIPSNVPPPPNNRDSTRDSIISDNRNSLQYRGDFRDSYGFAGLSRANTSNLSSVSENASATPSATVSRAQSVASFSEGVDSPVNVRHSGHFSPTAGPSSSASGHVSGHRRKDSLRKHLAERKYHRNWKQEINNINCGEASGKSSSNSSEISSSDDDYDSDRSHPNGGRKIKRVESRKDKDRIKGLPTVVLSKKDEIQFKGTRALRKARQVGRRVRKEELVDDAGELDILYENQRGTFFFGIPMFSAKSLLPVDSAPWTNRHHAPSAVNIFTAQVPDPSWVWAWKSFAVDMTGDVDEEGWQYSFAFRGSKWHGNAVWWHGFVRRRRWIRKRVKRRLPDGVDDAHNLTPEYFTIHSRHTSVLTEPSGYYSSSIRSLERNSKLEEYPTATQESDDSELEDVEIHDIPALMRAFKRARLDREKIEALNNFLEHGGAEVIYLADSIPKIMRSMIFQQSRRQLLHTLLETLNRANNKRKERAKAVENGAAAVPNGKANGKAPAYTPPAEDFDEDEEKRYIDGLGRAVDAGEEEVRKLEYWSDVKKAQQEGYAGVEHTHDHAAHAKHAKVTVSPPPRRGDGDESDYEYANIWRARGRVAKQRKEQIAGRARGDFAERDATTDGSTLTSRDSDAGTITTKDKGKGRATE</sequence>
<feature type="region of interest" description="Disordered" evidence="1">
    <location>
        <begin position="37"/>
        <end position="65"/>
    </location>
</feature>
<evidence type="ECO:0000313" key="2">
    <source>
        <dbReference type="EMBL" id="KAK6329764.1"/>
    </source>
</evidence>
<name>A0AAV9TZV2_9PEZI</name>
<proteinExistence type="predicted"/>
<reference evidence="2 3" key="1">
    <citation type="submission" date="2019-10" db="EMBL/GenBank/DDBJ databases">
        <authorList>
            <person name="Palmer J.M."/>
        </authorList>
    </citation>
    <scope>NUCLEOTIDE SEQUENCE [LARGE SCALE GENOMIC DNA]</scope>
    <source>
        <strain evidence="2 3">TWF696</strain>
    </source>
</reference>
<feature type="compositionally biased region" description="Low complexity" evidence="1">
    <location>
        <begin position="129"/>
        <end position="140"/>
    </location>
</feature>
<evidence type="ECO:0000256" key="1">
    <source>
        <dbReference type="SAM" id="MobiDB-lite"/>
    </source>
</evidence>
<feature type="compositionally biased region" description="Basic and acidic residues" evidence="1">
    <location>
        <begin position="631"/>
        <end position="650"/>
    </location>
</feature>
<feature type="region of interest" description="Disordered" evidence="1">
    <location>
        <begin position="115"/>
        <end position="150"/>
    </location>
</feature>
<gene>
    <name evidence="2" type="ORF">TWF696_003627</name>
</gene>
<accession>A0AAV9TZV2</accession>
<feature type="region of interest" description="Disordered" evidence="1">
    <location>
        <begin position="592"/>
        <end position="614"/>
    </location>
</feature>
<feature type="compositionally biased region" description="Polar residues" evidence="1">
    <location>
        <begin position="55"/>
        <end position="65"/>
    </location>
</feature>